<dbReference type="EMBL" id="BLKM01000700">
    <property type="protein sequence ID" value="GFG37447.1"/>
    <property type="molecule type" value="Genomic_DNA"/>
</dbReference>
<accession>A0A6L2Q6I0</accession>
<dbReference type="SUPFAM" id="SSF82771">
    <property type="entry name" value="GIY-YIG endonuclease"/>
    <property type="match status" value="1"/>
</dbReference>
<dbReference type="Proteomes" id="UP000502823">
    <property type="component" value="Unassembled WGS sequence"/>
</dbReference>
<dbReference type="OrthoDB" id="10063405at2759"/>
<dbReference type="InterPro" id="IPR000305">
    <property type="entry name" value="GIY-YIG_endonuc"/>
</dbReference>
<evidence type="ECO:0000313" key="3">
    <source>
        <dbReference type="Proteomes" id="UP000502823"/>
    </source>
</evidence>
<feature type="domain" description="GIY-YIG" evidence="1">
    <location>
        <begin position="118"/>
        <end position="209"/>
    </location>
</feature>
<proteinExistence type="predicted"/>
<evidence type="ECO:0000259" key="1">
    <source>
        <dbReference type="PROSITE" id="PS50164"/>
    </source>
</evidence>
<dbReference type="Gene3D" id="3.40.1440.10">
    <property type="entry name" value="GIY-YIG endonuclease"/>
    <property type="match status" value="1"/>
</dbReference>
<organism evidence="2 3">
    <name type="scientific">Coptotermes formosanus</name>
    <name type="common">Formosan subterranean termite</name>
    <dbReference type="NCBI Taxonomy" id="36987"/>
    <lineage>
        <taxon>Eukaryota</taxon>
        <taxon>Metazoa</taxon>
        <taxon>Ecdysozoa</taxon>
        <taxon>Arthropoda</taxon>
        <taxon>Hexapoda</taxon>
        <taxon>Insecta</taxon>
        <taxon>Pterygota</taxon>
        <taxon>Neoptera</taxon>
        <taxon>Polyneoptera</taxon>
        <taxon>Dictyoptera</taxon>
        <taxon>Blattodea</taxon>
        <taxon>Blattoidea</taxon>
        <taxon>Termitoidae</taxon>
        <taxon>Rhinotermitidae</taxon>
        <taxon>Coptotermes</taxon>
    </lineage>
</organism>
<reference evidence="3" key="1">
    <citation type="submission" date="2020-01" db="EMBL/GenBank/DDBJ databases">
        <title>Draft genome sequence of the Termite Coptotermes fromosanus.</title>
        <authorList>
            <person name="Itakura S."/>
            <person name="Yosikawa Y."/>
            <person name="Umezawa K."/>
        </authorList>
    </citation>
    <scope>NUCLEOTIDE SEQUENCE [LARGE SCALE GENOMIC DNA]</scope>
</reference>
<dbReference type="PANTHER" id="PTHR21301">
    <property type="entry name" value="REVERSE TRANSCRIPTASE"/>
    <property type="match status" value="1"/>
</dbReference>
<evidence type="ECO:0000313" key="2">
    <source>
        <dbReference type="EMBL" id="GFG37447.1"/>
    </source>
</evidence>
<sequence length="228" mass="26336">MLESFSNININLKFTIENEKNNSISFLDITIKSQNNCFQAGIYRKPTSTDNIVPHDSCHPQVHKTAAIRYFANRTVTYPLDVISKEKEQKWSEGLIQTTNTIGNLLKPKHNNKNDPYKQSGVYQLICPKCDMIYTGQTGRTLNERLKEHFNDFKHIYRKSKYSTQLLGNKHPIGQINEIMDVVYVGNKGSHLNTMEKFYIYKETTKGNQINDKNTVPTNKLFDVVILQ</sequence>
<dbReference type="Pfam" id="PF01541">
    <property type="entry name" value="GIY-YIG"/>
    <property type="match status" value="1"/>
</dbReference>
<dbReference type="InParanoid" id="A0A6L2Q6I0"/>
<gene>
    <name evidence="2" type="ORF">Cfor_07172</name>
</gene>
<dbReference type="PROSITE" id="PS50164">
    <property type="entry name" value="GIY_YIG"/>
    <property type="match status" value="1"/>
</dbReference>
<comment type="caution">
    <text evidence="2">The sequence shown here is derived from an EMBL/GenBank/DDBJ whole genome shotgun (WGS) entry which is preliminary data.</text>
</comment>
<dbReference type="PANTHER" id="PTHR21301:SF10">
    <property type="entry name" value="REVERSE TRANSCRIPTASE DOMAIN-CONTAINING PROTEIN"/>
    <property type="match status" value="1"/>
</dbReference>
<dbReference type="InterPro" id="IPR035901">
    <property type="entry name" value="GIY-YIG_endonuc_sf"/>
</dbReference>
<name>A0A6L2Q6I0_COPFO</name>
<dbReference type="AlphaFoldDB" id="A0A6L2Q6I0"/>
<keyword evidence="3" id="KW-1185">Reference proteome</keyword>
<protein>
    <recommendedName>
        <fullName evidence="1">GIY-YIG domain-containing protein</fullName>
    </recommendedName>
</protein>